<keyword evidence="4" id="KW-1017">Isopeptide bond</keyword>
<evidence type="ECO:0000313" key="13">
    <source>
        <dbReference type="Proteomes" id="UP001151760"/>
    </source>
</evidence>
<evidence type="ECO:0000256" key="1">
    <source>
        <dbReference type="ARBA" id="ARBA00004123"/>
    </source>
</evidence>
<keyword evidence="5" id="KW-0597">Phosphoprotein</keyword>
<feature type="region of interest" description="Disordered" evidence="10">
    <location>
        <begin position="131"/>
        <end position="162"/>
    </location>
</feature>
<dbReference type="InterPro" id="IPR040221">
    <property type="entry name" value="CDCA7/CDA7L"/>
</dbReference>
<dbReference type="Pfam" id="PF10497">
    <property type="entry name" value="zf-4CXXC_R1"/>
    <property type="match status" value="1"/>
</dbReference>
<evidence type="ECO:0000313" key="12">
    <source>
        <dbReference type="EMBL" id="GJT02263.1"/>
    </source>
</evidence>
<dbReference type="Proteomes" id="UP001151760">
    <property type="component" value="Unassembled WGS sequence"/>
</dbReference>
<dbReference type="PANTHER" id="PTHR31169">
    <property type="entry name" value="OS05G0300700 PROTEIN"/>
    <property type="match status" value="1"/>
</dbReference>
<organism evidence="12 13">
    <name type="scientific">Tanacetum coccineum</name>
    <dbReference type="NCBI Taxonomy" id="301880"/>
    <lineage>
        <taxon>Eukaryota</taxon>
        <taxon>Viridiplantae</taxon>
        <taxon>Streptophyta</taxon>
        <taxon>Embryophyta</taxon>
        <taxon>Tracheophyta</taxon>
        <taxon>Spermatophyta</taxon>
        <taxon>Magnoliopsida</taxon>
        <taxon>eudicotyledons</taxon>
        <taxon>Gunneridae</taxon>
        <taxon>Pentapetalae</taxon>
        <taxon>asterids</taxon>
        <taxon>campanulids</taxon>
        <taxon>Asterales</taxon>
        <taxon>Asteraceae</taxon>
        <taxon>Asteroideae</taxon>
        <taxon>Anthemideae</taxon>
        <taxon>Anthemidinae</taxon>
        <taxon>Tanacetum</taxon>
    </lineage>
</organism>
<keyword evidence="13" id="KW-1185">Reference proteome</keyword>
<keyword evidence="3" id="KW-0963">Cytoplasm</keyword>
<evidence type="ECO:0000256" key="2">
    <source>
        <dbReference type="ARBA" id="ARBA00004496"/>
    </source>
</evidence>
<keyword evidence="12" id="KW-0863">Zinc-finger</keyword>
<sequence>MPFINTLPVFKCPHKTYGEYASCKNQTKTKPCLLKYCGPCLLNRYGEKAEDVTLLDQWDCPRCRGVCNCSTCMKKQGHQPTALNTPEVFLEAVPLPSGRGETVYISPAPYLAPAGLGKLDYLTKEVGEGNRLDGKTDLNADPSLPVSSPVKENPMKKKRKGVEVMQVDSGVSDKALNEKKQKKSKLKASKEIVGGNVNDGKKSDLNSFESVIPLPTGSELVTIAGVDLPKEDAGNALQLLEFCYTFGKIVDVTTGQAEAVFLRIDKSKIASNFFSIVDVTTGQAEAALKDLIKGRSTRRGKFTSLVQLHIQLLSVIQNISESESDLESSVSDSNDDDSWLKVLKSCISKSRMKHLDCLDTTAAGYDKLDSSTKLGLLIFLCDEVLGTEKLRNWIDEENAKFGEKKKEAKGAAKLKEKSLKQKIQDEVAKAITANYGVPITTKEHDEIVSRIKSKEAEAHAEMLECKTMGLEEKEKADAVRTEPIFKDNKGRMYWRLKGCSDYSGILLQDIGTGDHMVGEVDKWFEFDDEQMNLIEGHINLLSGTLFNDIQSRHAYHVSNYTVVSDMRRTSYILCSSPVHVSTTVSSDFG</sequence>
<keyword evidence="12" id="KW-0479">Metal-binding</keyword>
<gene>
    <name evidence="12" type="ORF">Tco_0823432</name>
</gene>
<evidence type="ECO:0000256" key="9">
    <source>
        <dbReference type="ARBA" id="ARBA00023242"/>
    </source>
</evidence>
<evidence type="ECO:0000256" key="7">
    <source>
        <dbReference type="ARBA" id="ARBA00023015"/>
    </source>
</evidence>
<keyword evidence="7" id="KW-0805">Transcription regulation</keyword>
<keyword evidence="8" id="KW-0804">Transcription</keyword>
<reference evidence="12" key="2">
    <citation type="submission" date="2022-01" db="EMBL/GenBank/DDBJ databases">
        <authorList>
            <person name="Yamashiro T."/>
            <person name="Shiraishi A."/>
            <person name="Satake H."/>
            <person name="Nakayama K."/>
        </authorList>
    </citation>
    <scope>NUCLEOTIDE SEQUENCE</scope>
</reference>
<keyword evidence="12" id="KW-0862">Zinc</keyword>
<keyword evidence="6" id="KW-0832">Ubl conjugation</keyword>
<evidence type="ECO:0000256" key="6">
    <source>
        <dbReference type="ARBA" id="ARBA00022843"/>
    </source>
</evidence>
<feature type="domain" description="Zinc-finger" evidence="11">
    <location>
        <begin position="10"/>
        <end position="85"/>
    </location>
</feature>
<dbReference type="PANTHER" id="PTHR31169:SF8">
    <property type="entry name" value="ZINC-FINGER DOMAIN OF MONOAMINE-OXIDASE A REPRESSOR R1 PROTEIN"/>
    <property type="match status" value="1"/>
</dbReference>
<comment type="caution">
    <text evidence="12">The sequence shown here is derived from an EMBL/GenBank/DDBJ whole genome shotgun (WGS) entry which is preliminary data.</text>
</comment>
<proteinExistence type="predicted"/>
<protein>
    <submittedName>
        <fullName evidence="12">Zinc-finger domain of monoamine-oxidase A repressor R1</fullName>
    </submittedName>
</protein>
<evidence type="ECO:0000256" key="10">
    <source>
        <dbReference type="SAM" id="MobiDB-lite"/>
    </source>
</evidence>
<evidence type="ECO:0000256" key="5">
    <source>
        <dbReference type="ARBA" id="ARBA00022553"/>
    </source>
</evidence>
<name>A0ABQ5AM21_9ASTR</name>
<dbReference type="EMBL" id="BQNB010012335">
    <property type="protein sequence ID" value="GJT02263.1"/>
    <property type="molecule type" value="Genomic_DNA"/>
</dbReference>
<comment type="subcellular location">
    <subcellularLocation>
        <location evidence="2">Cytoplasm</location>
    </subcellularLocation>
    <subcellularLocation>
        <location evidence="1">Nucleus</location>
    </subcellularLocation>
</comment>
<evidence type="ECO:0000256" key="8">
    <source>
        <dbReference type="ARBA" id="ARBA00023163"/>
    </source>
</evidence>
<evidence type="ECO:0000256" key="3">
    <source>
        <dbReference type="ARBA" id="ARBA00022490"/>
    </source>
</evidence>
<evidence type="ECO:0000259" key="11">
    <source>
        <dbReference type="Pfam" id="PF10497"/>
    </source>
</evidence>
<keyword evidence="9" id="KW-0539">Nucleus</keyword>
<dbReference type="GO" id="GO:0008270">
    <property type="term" value="F:zinc ion binding"/>
    <property type="evidence" value="ECO:0007669"/>
    <property type="project" value="UniProtKB-KW"/>
</dbReference>
<accession>A0ABQ5AM21</accession>
<reference evidence="12" key="1">
    <citation type="journal article" date="2022" name="Int. J. Mol. Sci.">
        <title>Draft Genome of Tanacetum Coccineum: Genomic Comparison of Closely Related Tanacetum-Family Plants.</title>
        <authorList>
            <person name="Yamashiro T."/>
            <person name="Shiraishi A."/>
            <person name="Nakayama K."/>
            <person name="Satake H."/>
        </authorList>
    </citation>
    <scope>NUCLEOTIDE SEQUENCE</scope>
</reference>
<evidence type="ECO:0000256" key="4">
    <source>
        <dbReference type="ARBA" id="ARBA00022499"/>
    </source>
</evidence>
<dbReference type="InterPro" id="IPR018866">
    <property type="entry name" value="Znf-4CXXC_R1"/>
</dbReference>